<evidence type="ECO:0000256" key="10">
    <source>
        <dbReference type="SAM" id="Phobius"/>
    </source>
</evidence>
<comment type="subcellular location">
    <subcellularLocation>
        <location evidence="1">Endomembrane system</location>
        <topology evidence="1">Multi-pass membrane protein</topology>
    </subcellularLocation>
</comment>
<keyword evidence="12" id="KW-1185">Reference proteome</keyword>
<evidence type="ECO:0000256" key="9">
    <source>
        <dbReference type="SAM" id="MobiDB-lite"/>
    </source>
</evidence>
<keyword evidence="8 10" id="KW-0472">Membrane</keyword>
<evidence type="ECO:0000256" key="5">
    <source>
        <dbReference type="ARBA" id="ARBA00022692"/>
    </source>
</evidence>
<keyword evidence="5 10" id="KW-0812">Transmembrane</keyword>
<dbReference type="EMBL" id="JAUIZM010000009">
    <property type="protein sequence ID" value="KAK1363298.1"/>
    <property type="molecule type" value="Genomic_DNA"/>
</dbReference>
<keyword evidence="4" id="KW-0762">Sugar transport</keyword>
<reference evidence="11" key="2">
    <citation type="submission" date="2023-05" db="EMBL/GenBank/DDBJ databases">
        <authorList>
            <person name="Schelkunov M.I."/>
        </authorList>
    </citation>
    <scope>NUCLEOTIDE SEQUENCE</scope>
    <source>
        <strain evidence="11">Hsosn_3</strain>
        <tissue evidence="11">Leaf</tissue>
    </source>
</reference>
<name>A0AAD8HBR0_9APIA</name>
<accession>A0AAD8HBR0</accession>
<organism evidence="11 12">
    <name type="scientific">Heracleum sosnowskyi</name>
    <dbReference type="NCBI Taxonomy" id="360622"/>
    <lineage>
        <taxon>Eukaryota</taxon>
        <taxon>Viridiplantae</taxon>
        <taxon>Streptophyta</taxon>
        <taxon>Embryophyta</taxon>
        <taxon>Tracheophyta</taxon>
        <taxon>Spermatophyta</taxon>
        <taxon>Magnoliopsida</taxon>
        <taxon>eudicotyledons</taxon>
        <taxon>Gunneridae</taxon>
        <taxon>Pentapetalae</taxon>
        <taxon>asterids</taxon>
        <taxon>campanulids</taxon>
        <taxon>Apiales</taxon>
        <taxon>Apiaceae</taxon>
        <taxon>Apioideae</taxon>
        <taxon>apioid superclade</taxon>
        <taxon>Tordylieae</taxon>
        <taxon>Tordyliinae</taxon>
        <taxon>Heracleum</taxon>
    </lineage>
</organism>
<feature type="transmembrane region" description="Helical" evidence="10">
    <location>
        <begin position="70"/>
        <end position="93"/>
    </location>
</feature>
<comment type="caution">
    <text evidence="11">The sequence shown here is derived from an EMBL/GenBank/DDBJ whole genome shotgun (WGS) entry which is preliminary data.</text>
</comment>
<dbReference type="GO" id="GO:0016020">
    <property type="term" value="C:membrane"/>
    <property type="evidence" value="ECO:0007669"/>
    <property type="project" value="InterPro"/>
</dbReference>
<feature type="transmembrane region" description="Helical" evidence="10">
    <location>
        <begin position="100"/>
        <end position="121"/>
    </location>
</feature>
<evidence type="ECO:0000313" key="11">
    <source>
        <dbReference type="EMBL" id="KAK1363298.1"/>
    </source>
</evidence>
<gene>
    <name evidence="11" type="ORF">POM88_038859</name>
</gene>
<evidence type="ECO:0000256" key="3">
    <source>
        <dbReference type="ARBA" id="ARBA00022448"/>
    </source>
</evidence>
<evidence type="ECO:0000256" key="2">
    <source>
        <dbReference type="ARBA" id="ARBA00007809"/>
    </source>
</evidence>
<feature type="region of interest" description="Disordered" evidence="9">
    <location>
        <begin position="178"/>
        <end position="228"/>
    </location>
</feature>
<dbReference type="Proteomes" id="UP001237642">
    <property type="component" value="Unassembled WGS sequence"/>
</dbReference>
<dbReference type="GO" id="GO:0012505">
    <property type="term" value="C:endomembrane system"/>
    <property type="evidence" value="ECO:0007669"/>
    <property type="project" value="UniProtKB-SubCell"/>
</dbReference>
<dbReference type="GO" id="GO:0051119">
    <property type="term" value="F:sugar transmembrane transporter activity"/>
    <property type="evidence" value="ECO:0007669"/>
    <property type="project" value="InterPro"/>
</dbReference>
<evidence type="ECO:0000256" key="4">
    <source>
        <dbReference type="ARBA" id="ARBA00022597"/>
    </source>
</evidence>
<dbReference type="Pfam" id="PF03083">
    <property type="entry name" value="MtN3_slv"/>
    <property type="match status" value="1"/>
</dbReference>
<feature type="transmembrane region" description="Helical" evidence="10">
    <location>
        <begin position="141"/>
        <end position="161"/>
    </location>
</feature>
<evidence type="ECO:0000256" key="6">
    <source>
        <dbReference type="ARBA" id="ARBA00022737"/>
    </source>
</evidence>
<proteinExistence type="inferred from homology"/>
<dbReference type="Gene3D" id="1.20.1280.290">
    <property type="match status" value="1"/>
</dbReference>
<evidence type="ECO:0000256" key="1">
    <source>
        <dbReference type="ARBA" id="ARBA00004127"/>
    </source>
</evidence>
<keyword evidence="3" id="KW-0813">Transport</keyword>
<feature type="transmembrane region" description="Helical" evidence="10">
    <location>
        <begin position="47"/>
        <end position="64"/>
    </location>
</feature>
<keyword evidence="6" id="KW-0677">Repeat</keyword>
<comment type="similarity">
    <text evidence="2">Belongs to the SWEET sugar transporter family.</text>
</comment>
<evidence type="ECO:0000256" key="8">
    <source>
        <dbReference type="ARBA" id="ARBA00023136"/>
    </source>
</evidence>
<dbReference type="AlphaFoldDB" id="A0AAD8HBR0"/>
<feature type="compositionally biased region" description="Basic and acidic residues" evidence="9">
    <location>
        <begin position="208"/>
        <end position="228"/>
    </location>
</feature>
<sequence>MNIGGEAHREEGDQMRTHTTSNFVSFLVYLAPIPTFHRIVKKKSSEVSLKLFIYPSILILAYAPKKALVFTLKLVMLLNFAAFWVIVVVVHFLVKPPKQVQVLGGLNLLLSLSVFIAPLSIMKKRCYVVFYGFLSRDIYVATPNILGFLYGIVQTVLYAIYRNCDNKVTEELKLPEITKPTTESSPEIHPSDSVLKSEADNQKGSGTTKEENVNEKELEKNKDASDQV</sequence>
<dbReference type="PANTHER" id="PTHR10791:SF22">
    <property type="entry name" value="BIDIRECTIONAL SUGAR TRANSPORTER SWEET11"/>
    <property type="match status" value="1"/>
</dbReference>
<dbReference type="InterPro" id="IPR047664">
    <property type="entry name" value="SWEET"/>
</dbReference>
<dbReference type="PANTHER" id="PTHR10791">
    <property type="entry name" value="RAG1-ACTIVATING PROTEIN 1"/>
    <property type="match status" value="1"/>
</dbReference>
<keyword evidence="7 10" id="KW-1133">Transmembrane helix</keyword>
<evidence type="ECO:0000256" key="7">
    <source>
        <dbReference type="ARBA" id="ARBA00022989"/>
    </source>
</evidence>
<evidence type="ECO:0000313" key="12">
    <source>
        <dbReference type="Proteomes" id="UP001237642"/>
    </source>
</evidence>
<reference evidence="11" key="1">
    <citation type="submission" date="2023-02" db="EMBL/GenBank/DDBJ databases">
        <title>Genome of toxic invasive species Heracleum sosnowskyi carries increased number of genes despite the absence of recent whole-genome duplications.</title>
        <authorList>
            <person name="Schelkunov M."/>
            <person name="Shtratnikova V."/>
            <person name="Makarenko M."/>
            <person name="Klepikova A."/>
            <person name="Omelchenko D."/>
            <person name="Novikova G."/>
            <person name="Obukhova E."/>
            <person name="Bogdanov V."/>
            <person name="Penin A."/>
            <person name="Logacheva M."/>
        </authorList>
    </citation>
    <scope>NUCLEOTIDE SEQUENCE</scope>
    <source>
        <strain evidence="11">Hsosn_3</strain>
        <tissue evidence="11">Leaf</tissue>
    </source>
</reference>
<protein>
    <submittedName>
        <fullName evidence="11">Solute carrier family 50 (Sugar transporter)</fullName>
    </submittedName>
</protein>
<dbReference type="InterPro" id="IPR004316">
    <property type="entry name" value="SWEET_rpt"/>
</dbReference>